<keyword evidence="1" id="KW-0812">Transmembrane</keyword>
<organism evidence="2 3">
    <name type="scientific">Aeribacillus composti</name>
    <dbReference type="NCBI Taxonomy" id="1868734"/>
    <lineage>
        <taxon>Bacteria</taxon>
        <taxon>Bacillati</taxon>
        <taxon>Bacillota</taxon>
        <taxon>Bacilli</taxon>
        <taxon>Bacillales</taxon>
        <taxon>Bacillaceae</taxon>
        <taxon>Aeribacillus</taxon>
    </lineage>
</organism>
<dbReference type="GeneID" id="301127765"/>
<keyword evidence="3" id="KW-1185">Reference proteome</keyword>
<dbReference type="RefSeq" id="WP_311066642.1">
    <property type="nucleotide sequence ID" value="NZ_CP134501.1"/>
</dbReference>
<dbReference type="Proteomes" id="UP001303701">
    <property type="component" value="Chromosome"/>
</dbReference>
<name>A0ABY9WCL6_9BACI</name>
<dbReference type="EMBL" id="CP134501">
    <property type="protein sequence ID" value="WNF32962.1"/>
    <property type="molecule type" value="Genomic_DNA"/>
</dbReference>
<accession>A0ABY9WCL6</accession>
<keyword evidence="1" id="KW-1133">Transmembrane helix</keyword>
<evidence type="ECO:0000313" key="2">
    <source>
        <dbReference type="EMBL" id="WNF32962.1"/>
    </source>
</evidence>
<reference evidence="2 3" key="1">
    <citation type="submission" date="2023-09" db="EMBL/GenBank/DDBJ databases">
        <title>Different Types of Thermotolerant Ring-Cleaving Dioxygenases derived from Aeribacillus composti HB-1 applied for multiple aromatic hydrocarbons removal.</title>
        <authorList>
            <person name="Cao L."/>
            <person name="Li M."/>
            <person name="Ma T."/>
        </authorList>
    </citation>
    <scope>NUCLEOTIDE SEQUENCE [LARGE SCALE GENOMIC DNA]</scope>
    <source>
        <strain evidence="2 3">HB-1</strain>
    </source>
</reference>
<sequence>MKKGRWLTPEEIEARRKIKKMCLYIAFPVFAVAIGAAAAILLNTM</sequence>
<gene>
    <name evidence="2" type="ORF">RI196_17355</name>
</gene>
<feature type="transmembrane region" description="Helical" evidence="1">
    <location>
        <begin position="21"/>
        <end position="42"/>
    </location>
</feature>
<evidence type="ECO:0000256" key="1">
    <source>
        <dbReference type="SAM" id="Phobius"/>
    </source>
</evidence>
<keyword evidence="1" id="KW-0472">Membrane</keyword>
<evidence type="ECO:0000313" key="3">
    <source>
        <dbReference type="Proteomes" id="UP001303701"/>
    </source>
</evidence>
<protein>
    <submittedName>
        <fullName evidence="2">Uncharacterized protein</fullName>
    </submittedName>
</protein>
<proteinExistence type="predicted"/>